<dbReference type="InterPro" id="IPR036388">
    <property type="entry name" value="WH-like_DNA-bd_sf"/>
</dbReference>
<feature type="domain" description="HTH hxlR-type" evidence="4">
    <location>
        <begin position="11"/>
        <end position="108"/>
    </location>
</feature>
<dbReference type="Proteomes" id="UP001465331">
    <property type="component" value="Unassembled WGS sequence"/>
</dbReference>
<evidence type="ECO:0000313" key="5">
    <source>
        <dbReference type="EMBL" id="MES0872669.1"/>
    </source>
</evidence>
<dbReference type="InterPro" id="IPR002577">
    <property type="entry name" value="HTH_HxlR"/>
</dbReference>
<dbReference type="PANTHER" id="PTHR33204:SF37">
    <property type="entry name" value="HTH-TYPE TRANSCRIPTIONAL REGULATOR YODB"/>
    <property type="match status" value="1"/>
</dbReference>
<comment type="caution">
    <text evidence="5">The sequence shown here is derived from an EMBL/GenBank/DDBJ whole genome shotgun (WGS) entry which is preliminary data.</text>
</comment>
<evidence type="ECO:0000256" key="3">
    <source>
        <dbReference type="ARBA" id="ARBA00023163"/>
    </source>
</evidence>
<evidence type="ECO:0000313" key="6">
    <source>
        <dbReference type="Proteomes" id="UP001465331"/>
    </source>
</evidence>
<sequence length="108" mass="12307">MARSLADTEAAPPVARMVEDVIGCKWSLSVIDCVRRGIVRPGEMERAIGGIRTKVLNERLRKLVRYEILSKQIYPEVPPRVEYRLTDFGRRFAEVLDHIARLESEGKG</sequence>
<organism evidence="5 6">
    <name type="scientific">Sinimarinibacterium thermocellulolyticum</name>
    <dbReference type="NCBI Taxonomy" id="3170016"/>
    <lineage>
        <taxon>Bacteria</taxon>
        <taxon>Pseudomonadati</taxon>
        <taxon>Pseudomonadota</taxon>
        <taxon>Gammaproteobacteria</taxon>
        <taxon>Nevskiales</taxon>
        <taxon>Nevskiaceae</taxon>
        <taxon>Sinimarinibacterium</taxon>
    </lineage>
</organism>
<dbReference type="InterPro" id="IPR036390">
    <property type="entry name" value="WH_DNA-bd_sf"/>
</dbReference>
<proteinExistence type="predicted"/>
<keyword evidence="3" id="KW-0804">Transcription</keyword>
<dbReference type="PROSITE" id="PS51118">
    <property type="entry name" value="HTH_HXLR"/>
    <property type="match status" value="1"/>
</dbReference>
<dbReference type="Pfam" id="PF01638">
    <property type="entry name" value="HxlR"/>
    <property type="match status" value="1"/>
</dbReference>
<gene>
    <name evidence="5" type="ORF">ABSH63_01405</name>
</gene>
<dbReference type="SUPFAM" id="SSF46785">
    <property type="entry name" value="Winged helix' DNA-binding domain"/>
    <property type="match status" value="1"/>
</dbReference>
<evidence type="ECO:0000256" key="2">
    <source>
        <dbReference type="ARBA" id="ARBA00023125"/>
    </source>
</evidence>
<keyword evidence="6" id="KW-1185">Reference proteome</keyword>
<dbReference type="Gene3D" id="1.10.10.10">
    <property type="entry name" value="Winged helix-like DNA-binding domain superfamily/Winged helix DNA-binding domain"/>
    <property type="match status" value="1"/>
</dbReference>
<dbReference type="EMBL" id="JBEPIJ010000001">
    <property type="protein sequence ID" value="MES0872669.1"/>
    <property type="molecule type" value="Genomic_DNA"/>
</dbReference>
<name>A0ABV2A6D8_9GAMM</name>
<keyword evidence="1" id="KW-0805">Transcription regulation</keyword>
<keyword evidence="2" id="KW-0238">DNA-binding</keyword>
<accession>A0ABV2A6D8</accession>
<reference evidence="5 6" key="1">
    <citation type="submission" date="2024-06" db="EMBL/GenBank/DDBJ databases">
        <authorList>
            <person name="Li Z."/>
            <person name="Jiang Y."/>
        </authorList>
    </citation>
    <scope>NUCLEOTIDE SEQUENCE [LARGE SCALE GENOMIC DNA]</scope>
    <source>
        <strain evidence="5 6">HSW-8</strain>
    </source>
</reference>
<evidence type="ECO:0000259" key="4">
    <source>
        <dbReference type="PROSITE" id="PS51118"/>
    </source>
</evidence>
<dbReference type="PANTHER" id="PTHR33204">
    <property type="entry name" value="TRANSCRIPTIONAL REGULATOR, MARR FAMILY"/>
    <property type="match status" value="1"/>
</dbReference>
<protein>
    <submittedName>
        <fullName evidence="5">Helix-turn-helix domain-containing protein</fullName>
    </submittedName>
</protein>
<evidence type="ECO:0000256" key="1">
    <source>
        <dbReference type="ARBA" id="ARBA00023015"/>
    </source>
</evidence>